<dbReference type="Proteomes" id="UP001140949">
    <property type="component" value="Unassembled WGS sequence"/>
</dbReference>
<dbReference type="FunFam" id="2.40.70.10:FF:000029">
    <property type="entry name" value="Aspartyl protease family protein"/>
    <property type="match status" value="1"/>
</dbReference>
<dbReference type="InterPro" id="IPR032861">
    <property type="entry name" value="TAXi_N"/>
</dbReference>
<keyword evidence="2" id="KW-0645">Protease</keyword>
<comment type="similarity">
    <text evidence="1">Belongs to the peptidase A1 family.</text>
</comment>
<dbReference type="InterPro" id="IPR051708">
    <property type="entry name" value="Plant_Aspart_Prot_A1"/>
</dbReference>
<accession>A0AAX6F285</accession>
<evidence type="ECO:0000259" key="7">
    <source>
        <dbReference type="PROSITE" id="PS51767"/>
    </source>
</evidence>
<feature type="chain" id="PRO_5043332336" evidence="6">
    <location>
        <begin position="21"/>
        <end position="427"/>
    </location>
</feature>
<dbReference type="Pfam" id="PF14543">
    <property type="entry name" value="TAXi_N"/>
    <property type="match status" value="1"/>
</dbReference>
<reference evidence="8" key="2">
    <citation type="submission" date="2023-04" db="EMBL/GenBank/DDBJ databases">
        <authorList>
            <person name="Bruccoleri R.E."/>
            <person name="Oakeley E.J."/>
            <person name="Faust A.-M."/>
            <person name="Dessus-Babus S."/>
            <person name="Altorfer M."/>
            <person name="Burckhardt D."/>
            <person name="Oertli M."/>
            <person name="Naumann U."/>
            <person name="Petersen F."/>
            <person name="Wong J."/>
        </authorList>
    </citation>
    <scope>NUCLEOTIDE SEQUENCE</scope>
    <source>
        <strain evidence="8">GSM-AAB239-AS_SAM_17_03QT</strain>
        <tissue evidence="8">Leaf</tissue>
    </source>
</reference>
<dbReference type="GO" id="GO:0004190">
    <property type="term" value="F:aspartic-type endopeptidase activity"/>
    <property type="evidence" value="ECO:0007669"/>
    <property type="project" value="UniProtKB-KW"/>
</dbReference>
<dbReference type="GO" id="GO:0006508">
    <property type="term" value="P:proteolysis"/>
    <property type="evidence" value="ECO:0007669"/>
    <property type="project" value="UniProtKB-KW"/>
</dbReference>
<evidence type="ECO:0000256" key="6">
    <source>
        <dbReference type="SAM" id="SignalP"/>
    </source>
</evidence>
<evidence type="ECO:0000313" key="8">
    <source>
        <dbReference type="EMBL" id="KAJ6810520.1"/>
    </source>
</evidence>
<dbReference type="Gene3D" id="2.40.70.10">
    <property type="entry name" value="Acid Proteases"/>
    <property type="match status" value="2"/>
</dbReference>
<keyword evidence="3" id="KW-0064">Aspartyl protease</keyword>
<dbReference type="PANTHER" id="PTHR47967">
    <property type="entry name" value="OS07G0603500 PROTEIN-RELATED"/>
    <property type="match status" value="1"/>
</dbReference>
<dbReference type="InterPro" id="IPR033121">
    <property type="entry name" value="PEPTIDASE_A1"/>
</dbReference>
<protein>
    <submittedName>
        <fullName evidence="8">Aspartic proteinase nepenthesin-1-like</fullName>
    </submittedName>
</protein>
<evidence type="ECO:0000313" key="9">
    <source>
        <dbReference type="Proteomes" id="UP001140949"/>
    </source>
</evidence>
<dbReference type="SUPFAM" id="SSF50630">
    <property type="entry name" value="Acid proteases"/>
    <property type="match status" value="1"/>
</dbReference>
<gene>
    <name evidence="8" type="ORF">M6B38_156930</name>
</gene>
<evidence type="ECO:0000256" key="4">
    <source>
        <dbReference type="ARBA" id="ARBA00022801"/>
    </source>
</evidence>
<proteinExistence type="inferred from homology"/>
<evidence type="ECO:0000256" key="5">
    <source>
        <dbReference type="ARBA" id="ARBA00023180"/>
    </source>
</evidence>
<dbReference type="InterPro" id="IPR032799">
    <property type="entry name" value="TAXi_C"/>
</dbReference>
<keyword evidence="5" id="KW-0325">Glycoprotein</keyword>
<dbReference type="Pfam" id="PF14541">
    <property type="entry name" value="TAXi_C"/>
    <property type="match status" value="1"/>
</dbReference>
<dbReference type="EMBL" id="JANAVB010032314">
    <property type="protein sequence ID" value="KAJ6810520.1"/>
    <property type="molecule type" value="Genomic_DNA"/>
</dbReference>
<organism evidence="8 9">
    <name type="scientific">Iris pallida</name>
    <name type="common">Sweet iris</name>
    <dbReference type="NCBI Taxonomy" id="29817"/>
    <lineage>
        <taxon>Eukaryota</taxon>
        <taxon>Viridiplantae</taxon>
        <taxon>Streptophyta</taxon>
        <taxon>Embryophyta</taxon>
        <taxon>Tracheophyta</taxon>
        <taxon>Spermatophyta</taxon>
        <taxon>Magnoliopsida</taxon>
        <taxon>Liliopsida</taxon>
        <taxon>Asparagales</taxon>
        <taxon>Iridaceae</taxon>
        <taxon>Iridoideae</taxon>
        <taxon>Irideae</taxon>
        <taxon>Iris</taxon>
    </lineage>
</organism>
<evidence type="ECO:0000256" key="3">
    <source>
        <dbReference type="ARBA" id="ARBA00022750"/>
    </source>
</evidence>
<feature type="domain" description="Peptidase A1" evidence="7">
    <location>
        <begin position="82"/>
        <end position="420"/>
    </location>
</feature>
<dbReference type="CDD" id="cd05476">
    <property type="entry name" value="pepsin_A_like_plant"/>
    <property type="match status" value="1"/>
</dbReference>
<dbReference type="InterPro" id="IPR034161">
    <property type="entry name" value="Pepsin-like_plant"/>
</dbReference>
<evidence type="ECO:0000256" key="2">
    <source>
        <dbReference type="ARBA" id="ARBA00022670"/>
    </source>
</evidence>
<dbReference type="PANTHER" id="PTHR47967:SF23">
    <property type="entry name" value="OS04G0448300 PROTEIN"/>
    <property type="match status" value="1"/>
</dbReference>
<feature type="signal peptide" evidence="6">
    <location>
        <begin position="1"/>
        <end position="20"/>
    </location>
</feature>
<dbReference type="InterPro" id="IPR021109">
    <property type="entry name" value="Peptidase_aspartic_dom_sf"/>
</dbReference>
<keyword evidence="9" id="KW-1185">Reference proteome</keyword>
<dbReference type="PROSITE" id="PS51767">
    <property type="entry name" value="PEPTIDASE_A1"/>
    <property type="match status" value="1"/>
</dbReference>
<evidence type="ECO:0000256" key="1">
    <source>
        <dbReference type="ARBA" id="ARBA00007447"/>
    </source>
</evidence>
<sequence>MAKIFLSLAIVCLLFQLSAPTGIRLQLTHVDAKLNLTKTELSRRAVERTRLRVASLSSSLAASTTASTGDVQAPLHWAHISYQIDIAVGTPSIPLTVIADTGSDLVWTQCAPCQYCFPQPNDIYDPSKSNTFSKLECSSSLCQSLPSDNRNCDGTDCDYSYGYADKSYTEGLLASETFTFGFVSVPGVAFGCGRANRDTHPDGSAGIAGLGRGPLSLVSQLGAGKFSYCLTSFGESSSSPLLIGSLASLSGAAAQSTPLVQNPNPNMKSFYYLSLQGISVGSTLLPIPSSVFALNSDGSGGTVIDSGSTYTGLQHEAYEAMKQEFQSQVDLPVADGSRTVFDLCFSYPSGAPPVSIPELVFHFDGADMELPWRNYMIRYVDAGLLCLAMLETDGMSILGGFQQQNMHVLYDLSGNALSFAAAQCDKL</sequence>
<reference evidence="8" key="1">
    <citation type="journal article" date="2023" name="GigaByte">
        <title>Genome assembly of the bearded iris, Iris pallida Lam.</title>
        <authorList>
            <person name="Bruccoleri R.E."/>
            <person name="Oakeley E.J."/>
            <person name="Faust A.M.E."/>
            <person name="Altorfer M."/>
            <person name="Dessus-Babus S."/>
            <person name="Burckhardt D."/>
            <person name="Oertli M."/>
            <person name="Naumann U."/>
            <person name="Petersen F."/>
            <person name="Wong J."/>
        </authorList>
    </citation>
    <scope>NUCLEOTIDE SEQUENCE</scope>
    <source>
        <strain evidence="8">GSM-AAB239-AS_SAM_17_03QT</strain>
    </source>
</reference>
<keyword evidence="4" id="KW-0378">Hydrolase</keyword>
<dbReference type="GO" id="GO:0005576">
    <property type="term" value="C:extracellular region"/>
    <property type="evidence" value="ECO:0007669"/>
    <property type="project" value="TreeGrafter"/>
</dbReference>
<keyword evidence="6" id="KW-0732">Signal</keyword>
<name>A0AAX6F285_IRIPA</name>
<comment type="caution">
    <text evidence="8">The sequence shown here is derived from an EMBL/GenBank/DDBJ whole genome shotgun (WGS) entry which is preliminary data.</text>
</comment>
<dbReference type="AlphaFoldDB" id="A0AAX6F285"/>